<name>A0AAE1DTA3_9GAST</name>
<organism evidence="1 2">
    <name type="scientific">Elysia crispata</name>
    <name type="common">lettuce slug</name>
    <dbReference type="NCBI Taxonomy" id="231223"/>
    <lineage>
        <taxon>Eukaryota</taxon>
        <taxon>Metazoa</taxon>
        <taxon>Spiralia</taxon>
        <taxon>Lophotrochozoa</taxon>
        <taxon>Mollusca</taxon>
        <taxon>Gastropoda</taxon>
        <taxon>Heterobranchia</taxon>
        <taxon>Euthyneura</taxon>
        <taxon>Panpulmonata</taxon>
        <taxon>Sacoglossa</taxon>
        <taxon>Placobranchoidea</taxon>
        <taxon>Plakobranchidae</taxon>
        <taxon>Elysia</taxon>
    </lineage>
</organism>
<protein>
    <submittedName>
        <fullName evidence="1">Uncharacterized protein</fullName>
    </submittedName>
</protein>
<sequence>MGIRHSLADWYEAHCEEMEPVKEAKRKALLAFKATPGPILTKTAPLKSKTGEVITDQTKQMQRWGRALSRVVSDGNIVTVTALDAIPDLSVMEELDHPPTVDELSKVMDCLAFGKAPEFDGIPSEVLKSGKPALLQPLHDLLCLCWE</sequence>
<accession>A0AAE1DTA3</accession>
<proteinExistence type="predicted"/>
<evidence type="ECO:0000313" key="1">
    <source>
        <dbReference type="EMBL" id="KAK3780853.1"/>
    </source>
</evidence>
<dbReference type="AlphaFoldDB" id="A0AAE1DTA3"/>
<gene>
    <name evidence="1" type="ORF">RRG08_055090</name>
</gene>
<evidence type="ECO:0000313" key="2">
    <source>
        <dbReference type="Proteomes" id="UP001283361"/>
    </source>
</evidence>
<dbReference type="Proteomes" id="UP001283361">
    <property type="component" value="Unassembled WGS sequence"/>
</dbReference>
<comment type="caution">
    <text evidence="1">The sequence shown here is derived from an EMBL/GenBank/DDBJ whole genome shotgun (WGS) entry which is preliminary data.</text>
</comment>
<dbReference type="EMBL" id="JAWDGP010002683">
    <property type="protein sequence ID" value="KAK3780853.1"/>
    <property type="molecule type" value="Genomic_DNA"/>
</dbReference>
<reference evidence="1" key="1">
    <citation type="journal article" date="2023" name="G3 (Bethesda)">
        <title>A reference genome for the long-term kleptoplast-retaining sea slug Elysia crispata morphotype clarki.</title>
        <authorList>
            <person name="Eastman K.E."/>
            <person name="Pendleton A.L."/>
            <person name="Shaikh M.A."/>
            <person name="Suttiyut T."/>
            <person name="Ogas R."/>
            <person name="Tomko P."/>
            <person name="Gavelis G."/>
            <person name="Widhalm J.R."/>
            <person name="Wisecaver J.H."/>
        </authorList>
    </citation>
    <scope>NUCLEOTIDE SEQUENCE</scope>
    <source>
        <strain evidence="1">ECLA1</strain>
    </source>
</reference>
<keyword evidence="2" id="KW-1185">Reference proteome</keyword>